<reference evidence="2" key="1">
    <citation type="submission" date="2009-11" db="EMBL/GenBank/DDBJ databases">
        <authorList>
            <consortium name="The Broad Institute Genome Sequencing Platform"/>
            <person name="Ward D."/>
            <person name="Feldgarden M."/>
            <person name="Earl A."/>
            <person name="Young S.K."/>
            <person name="Zeng Q."/>
            <person name="Koehrsen M."/>
            <person name="Alvarado L."/>
            <person name="Berlin A."/>
            <person name="Bochicchio J."/>
            <person name="Borenstein D."/>
            <person name="Chapman S.B."/>
            <person name="Chen Z."/>
            <person name="Engels R."/>
            <person name="Freedman E."/>
            <person name="Gellesch M."/>
            <person name="Goldberg J."/>
            <person name="Griggs A."/>
            <person name="Gujja S."/>
            <person name="Heilman E."/>
            <person name="Heiman D."/>
            <person name="Hepburn T."/>
            <person name="Howarth C."/>
            <person name="Jen D."/>
            <person name="Larson L."/>
            <person name="Lewis B."/>
            <person name="Mehta T."/>
            <person name="Park D."/>
            <person name="Pearson M."/>
            <person name="Roberts A."/>
            <person name="Saif S."/>
            <person name="Shea T."/>
            <person name="Shenoy N."/>
            <person name="Sisk P."/>
            <person name="Stolte C."/>
            <person name="Sykes S."/>
            <person name="Thomson T."/>
            <person name="Walk T."/>
            <person name="White J."/>
            <person name="Yandava C."/>
            <person name="Izard J."/>
            <person name="Baranova O.V."/>
            <person name="Blanton J.M."/>
            <person name="Tanner A.C."/>
            <person name="Dewhirst F.E."/>
            <person name="Haas B."/>
            <person name="Nusbaum C."/>
            <person name="Birren B."/>
        </authorList>
    </citation>
    <scope>NUCLEOTIDE SEQUENCE [LARGE SCALE GENOMIC DNA]</scope>
    <source>
        <strain evidence="2">1-1 BBBD Race 1</strain>
    </source>
</reference>
<feature type="compositionally biased region" description="Polar residues" evidence="1">
    <location>
        <begin position="1"/>
        <end position="14"/>
    </location>
</feature>
<reference evidence="3" key="4">
    <citation type="submission" date="2025-05" db="UniProtKB">
        <authorList>
            <consortium name="EnsemblFungi"/>
        </authorList>
    </citation>
    <scope>IDENTIFICATION</scope>
    <source>
        <strain evidence="3">isolate 1-1 / race 1 (BBBD)</strain>
    </source>
</reference>
<feature type="compositionally biased region" description="Basic and acidic residues" evidence="1">
    <location>
        <begin position="133"/>
        <end position="161"/>
    </location>
</feature>
<reference evidence="3 4" key="3">
    <citation type="journal article" date="2017" name="G3 (Bethesda)">
        <title>Comparative analysis highlights variable genome content of wheat rusts and divergence of the mating loci.</title>
        <authorList>
            <person name="Cuomo C.A."/>
            <person name="Bakkeren G."/>
            <person name="Khalil H.B."/>
            <person name="Panwar V."/>
            <person name="Joly D."/>
            <person name="Linning R."/>
            <person name="Sakthikumar S."/>
            <person name="Song X."/>
            <person name="Adiconis X."/>
            <person name="Fan L."/>
            <person name="Goldberg J.M."/>
            <person name="Levin J.Z."/>
            <person name="Young S."/>
            <person name="Zeng Q."/>
            <person name="Anikster Y."/>
            <person name="Bruce M."/>
            <person name="Wang M."/>
            <person name="Yin C."/>
            <person name="McCallum B."/>
            <person name="Szabo L.J."/>
            <person name="Hulbert S."/>
            <person name="Chen X."/>
            <person name="Fellers J.P."/>
        </authorList>
    </citation>
    <scope>NUCLEOTIDE SEQUENCE</scope>
    <source>
        <strain evidence="4">Isolate 1-1 / race 1 (BBBD)</strain>
        <strain evidence="3">isolate 1-1 / race 1 (BBBD)</strain>
    </source>
</reference>
<feature type="compositionally biased region" description="Pro residues" evidence="1">
    <location>
        <begin position="246"/>
        <end position="256"/>
    </location>
</feature>
<dbReference type="STRING" id="630390.A0A180G9Z9"/>
<name>A0A180G9Z9_PUCT1</name>
<protein>
    <submittedName>
        <fullName evidence="2 3">Uncharacterized protein</fullName>
    </submittedName>
</protein>
<evidence type="ECO:0000313" key="3">
    <source>
        <dbReference type="EnsemblFungi" id="PTTG_28691-t43_1-p1"/>
    </source>
</evidence>
<reference evidence="2" key="2">
    <citation type="submission" date="2016-05" db="EMBL/GenBank/DDBJ databases">
        <title>Comparative analysis highlights variable genome content of wheat rusts and divergence of the mating loci.</title>
        <authorList>
            <person name="Cuomo C.A."/>
            <person name="Bakkeren G."/>
            <person name="Szabo L."/>
            <person name="Khalil H."/>
            <person name="Joly D."/>
            <person name="Goldberg J."/>
            <person name="Young S."/>
            <person name="Zeng Q."/>
            <person name="Fellers J."/>
        </authorList>
    </citation>
    <scope>NUCLEOTIDE SEQUENCE [LARGE SCALE GENOMIC DNA]</scope>
    <source>
        <strain evidence="2">1-1 BBBD Race 1</strain>
    </source>
</reference>
<dbReference type="EMBL" id="ADAS02000128">
    <property type="protein sequence ID" value="OAV89444.1"/>
    <property type="molecule type" value="Genomic_DNA"/>
</dbReference>
<dbReference type="EnsemblFungi" id="PTTG_28691-t43_1">
    <property type="protein sequence ID" value="PTTG_28691-t43_1-p1"/>
    <property type="gene ID" value="PTTG_28691"/>
</dbReference>
<dbReference type="VEuPathDB" id="FungiDB:PTTG_28691"/>
<feature type="compositionally biased region" description="Basic and acidic residues" evidence="1">
    <location>
        <begin position="365"/>
        <end position="388"/>
    </location>
</feature>
<sequence>MLTGSSQTITSRTARLNPYRPPSSPPCRSATHHQPESQHERRGFVTYAGRGCALQSGQQLQHGQQDEGEVVGRIEHGECGQGAQEAQAGPGDGRRRASGGRIRSGGQRQIKPQPAAPGEEHRPQRPGGPEQAVEEHVAQRQPSERDEHEEPGQHDQRRLPDAEQQIGQDPGRPDQPELSPPSRPSTRRRTSGAPPPAPAGRAPPAPSASPASPSVAATAPRQPSPRTGRPDGAPGAAPASRAEAPRNPPGTAPPPAARSHTRPSGSSAASDPPAARHTPGGLREVRGQGRRAHVRVERRLARPARLLAHHRREKPATTASVGAGVEDQLVRDQRADQAGQLHMAHQARLARQQVDGDAQEVEAQEGGRGRGERRRREVPELAHQEVRPARLRRPW</sequence>
<evidence type="ECO:0000313" key="2">
    <source>
        <dbReference type="EMBL" id="OAV89444.1"/>
    </source>
</evidence>
<dbReference type="AlphaFoldDB" id="A0A180G9Z9"/>
<proteinExistence type="predicted"/>
<feature type="compositionally biased region" description="Low complexity" evidence="1">
    <location>
        <begin position="208"/>
        <end position="242"/>
    </location>
</feature>
<dbReference type="Proteomes" id="UP000005240">
    <property type="component" value="Unassembled WGS sequence"/>
</dbReference>
<feature type="region of interest" description="Disordered" evidence="1">
    <location>
        <begin position="351"/>
        <end position="395"/>
    </location>
</feature>
<gene>
    <name evidence="2" type="ORF">PTTG_28691</name>
</gene>
<feature type="region of interest" description="Disordered" evidence="1">
    <location>
        <begin position="1"/>
        <end position="43"/>
    </location>
</feature>
<keyword evidence="4" id="KW-1185">Reference proteome</keyword>
<accession>A0A180G9Z9</accession>
<organism evidence="2">
    <name type="scientific">Puccinia triticina (isolate 1-1 / race 1 (BBBD))</name>
    <name type="common">Brown leaf rust fungus</name>
    <dbReference type="NCBI Taxonomy" id="630390"/>
    <lineage>
        <taxon>Eukaryota</taxon>
        <taxon>Fungi</taxon>
        <taxon>Dikarya</taxon>
        <taxon>Basidiomycota</taxon>
        <taxon>Pucciniomycotina</taxon>
        <taxon>Pucciniomycetes</taxon>
        <taxon>Pucciniales</taxon>
        <taxon>Pucciniaceae</taxon>
        <taxon>Puccinia</taxon>
    </lineage>
</organism>
<feature type="region of interest" description="Disordered" evidence="1">
    <location>
        <begin position="56"/>
        <end position="325"/>
    </location>
</feature>
<feature type="compositionally biased region" description="Pro residues" evidence="1">
    <location>
        <begin position="193"/>
        <end position="207"/>
    </location>
</feature>
<feature type="compositionally biased region" description="Low complexity" evidence="1">
    <location>
        <begin position="99"/>
        <end position="110"/>
    </location>
</feature>
<feature type="compositionally biased region" description="Basic and acidic residues" evidence="1">
    <location>
        <begin position="33"/>
        <end position="43"/>
    </location>
</feature>
<evidence type="ECO:0000256" key="1">
    <source>
        <dbReference type="SAM" id="MobiDB-lite"/>
    </source>
</evidence>
<feature type="compositionally biased region" description="Low complexity" evidence="1">
    <location>
        <begin position="263"/>
        <end position="275"/>
    </location>
</feature>
<evidence type="ECO:0000313" key="4">
    <source>
        <dbReference type="Proteomes" id="UP000005240"/>
    </source>
</evidence>